<dbReference type="SUPFAM" id="SSF57667">
    <property type="entry name" value="beta-beta-alpha zinc fingers"/>
    <property type="match status" value="2"/>
</dbReference>
<protein>
    <recommendedName>
        <fullName evidence="7">C2H2-type domain-containing protein</fullName>
    </recommendedName>
</protein>
<dbReference type="Proteomes" id="UP000000689">
    <property type="component" value="Chromosome 9"/>
</dbReference>
<dbReference type="FunFam" id="3.30.160.60:FF:000624">
    <property type="entry name" value="zinc finger protein 697"/>
    <property type="match status" value="1"/>
</dbReference>
<name>G0WGJ0_NAUDC</name>
<dbReference type="SMART" id="SM00355">
    <property type="entry name" value="ZnF_C2H2"/>
    <property type="match status" value="5"/>
</dbReference>
<dbReference type="GO" id="GO:0001228">
    <property type="term" value="F:DNA-binding transcription activator activity, RNA polymerase II-specific"/>
    <property type="evidence" value="ECO:0007669"/>
    <property type="project" value="EnsemblFungi"/>
</dbReference>
<dbReference type="PANTHER" id="PTHR46179">
    <property type="entry name" value="ZINC FINGER PROTEIN"/>
    <property type="match status" value="1"/>
</dbReference>
<dbReference type="GO" id="GO:0008270">
    <property type="term" value="F:zinc ion binding"/>
    <property type="evidence" value="ECO:0007669"/>
    <property type="project" value="UniProtKB-KW"/>
</dbReference>
<organism evidence="8 9">
    <name type="scientific">Naumovozyma dairenensis (strain ATCC 10597 / BCRC 20456 / CBS 421 / NBRC 0211 / NRRL Y-12639)</name>
    <name type="common">Saccharomyces dairenensis</name>
    <dbReference type="NCBI Taxonomy" id="1071378"/>
    <lineage>
        <taxon>Eukaryota</taxon>
        <taxon>Fungi</taxon>
        <taxon>Dikarya</taxon>
        <taxon>Ascomycota</taxon>
        <taxon>Saccharomycotina</taxon>
        <taxon>Saccharomycetes</taxon>
        <taxon>Saccharomycetales</taxon>
        <taxon>Saccharomycetaceae</taxon>
        <taxon>Naumovozyma</taxon>
    </lineage>
</organism>
<keyword evidence="4" id="KW-0862">Zinc</keyword>
<keyword evidence="9" id="KW-1185">Reference proteome</keyword>
<evidence type="ECO:0000256" key="6">
    <source>
        <dbReference type="SAM" id="MobiDB-lite"/>
    </source>
</evidence>
<dbReference type="InterPro" id="IPR013087">
    <property type="entry name" value="Znf_C2H2_type"/>
</dbReference>
<evidence type="ECO:0000256" key="5">
    <source>
        <dbReference type="PROSITE-ProRule" id="PRU00042"/>
    </source>
</evidence>
<evidence type="ECO:0000313" key="8">
    <source>
        <dbReference type="EMBL" id="CCD26901.1"/>
    </source>
</evidence>
<dbReference type="PROSITE" id="PS00028">
    <property type="entry name" value="ZINC_FINGER_C2H2_1"/>
    <property type="match status" value="4"/>
</dbReference>
<dbReference type="GO" id="GO:0000978">
    <property type="term" value="F:RNA polymerase II cis-regulatory region sequence-specific DNA binding"/>
    <property type="evidence" value="ECO:0007669"/>
    <property type="project" value="EnsemblFungi"/>
</dbReference>
<feature type="domain" description="C2H2-type" evidence="7">
    <location>
        <begin position="44"/>
        <end position="73"/>
    </location>
</feature>
<evidence type="ECO:0000256" key="1">
    <source>
        <dbReference type="ARBA" id="ARBA00022723"/>
    </source>
</evidence>
<evidence type="ECO:0000256" key="2">
    <source>
        <dbReference type="ARBA" id="ARBA00022737"/>
    </source>
</evidence>
<evidence type="ECO:0000256" key="4">
    <source>
        <dbReference type="ARBA" id="ARBA00022833"/>
    </source>
</evidence>
<sequence length="350" mass="39834">MVQGTKSKRSKRIYKCQFDGCERVFDRPCLLQQHRSSHTNERPYVCDVPGCNKKFMRPCHLKVHKWTHSKEKPLKCRICGKGFITNQQLKRHLNTHAKKLAQSLDKKSTNAKTATTNDKVTSTPKIKSGVEKTPIQQQVTPPDEQVTDRLMSMNFGSEEEDSSNLLMTCPYEDCDKIIQPGEDLINHLLENHLVSRLVYPDTADEFKYDPSKPCPSNDNSTLNLNDLVNGTTPLSSTGTENSEINDLNAKQKNIHNHIPTVSVDMTNLNSGFDTITTTTINPEQVMNPQTPDETNLLDWSDLRCRDCSFRCDPKTESVFDLIEHYDQDHAFIPETLIKFGYINVFEPSSL</sequence>
<dbReference type="OrthoDB" id="3437960at2759"/>
<dbReference type="GO" id="GO:0005634">
    <property type="term" value="C:nucleus"/>
    <property type="evidence" value="ECO:0007669"/>
    <property type="project" value="TreeGrafter"/>
</dbReference>
<dbReference type="KEGG" id="ndi:NDAI_0I03330"/>
<dbReference type="GO" id="GO:0003712">
    <property type="term" value="F:transcription coregulator activity"/>
    <property type="evidence" value="ECO:0007669"/>
    <property type="project" value="TreeGrafter"/>
</dbReference>
<proteinExistence type="predicted"/>
<dbReference type="PROSITE" id="PS50157">
    <property type="entry name" value="ZINC_FINGER_C2H2_2"/>
    <property type="match status" value="3"/>
</dbReference>
<feature type="compositionally biased region" description="Low complexity" evidence="6">
    <location>
        <begin position="110"/>
        <end position="119"/>
    </location>
</feature>
<feature type="domain" description="C2H2-type" evidence="7">
    <location>
        <begin position="74"/>
        <end position="101"/>
    </location>
</feature>
<feature type="region of interest" description="Disordered" evidence="6">
    <location>
        <begin position="102"/>
        <end position="125"/>
    </location>
</feature>
<dbReference type="GeneID" id="11493991"/>
<evidence type="ECO:0000313" key="9">
    <source>
        <dbReference type="Proteomes" id="UP000000689"/>
    </source>
</evidence>
<keyword evidence="2" id="KW-0677">Repeat</keyword>
<dbReference type="eggNOG" id="KOG1721">
    <property type="taxonomic scope" value="Eukaryota"/>
</dbReference>
<evidence type="ECO:0000256" key="3">
    <source>
        <dbReference type="ARBA" id="ARBA00022771"/>
    </source>
</evidence>
<dbReference type="InterPro" id="IPR051061">
    <property type="entry name" value="Zinc_finger_trans_reg"/>
</dbReference>
<reference evidence="8 9" key="1">
    <citation type="journal article" date="2011" name="Proc. Natl. Acad. Sci. U.S.A.">
        <title>Evolutionary erosion of yeast sex chromosomes by mating-type switching accidents.</title>
        <authorList>
            <person name="Gordon J.L."/>
            <person name="Armisen D."/>
            <person name="Proux-Wera E."/>
            <person name="Oheigeartaigh S.S."/>
            <person name="Byrne K.P."/>
            <person name="Wolfe K.H."/>
        </authorList>
    </citation>
    <scope>NUCLEOTIDE SEQUENCE [LARGE SCALE GENOMIC DNA]</scope>
    <source>
        <strain evidence="9">ATCC 10597 / BCRC 20456 / CBS 421 / NBRC 0211 / NRRL Y-12639</strain>
    </source>
</reference>
<dbReference type="OMA" id="QHRYSHT"/>
<feature type="domain" description="C2H2-type" evidence="7">
    <location>
        <begin position="14"/>
        <end position="43"/>
    </location>
</feature>
<dbReference type="InterPro" id="IPR036236">
    <property type="entry name" value="Znf_C2H2_sf"/>
</dbReference>
<dbReference type="STRING" id="1071378.G0WGJ0"/>
<dbReference type="FunFam" id="3.30.160.60:FF:000125">
    <property type="entry name" value="Putative zinc finger protein 143"/>
    <property type="match status" value="1"/>
</dbReference>
<dbReference type="AlphaFoldDB" id="G0WGJ0"/>
<dbReference type="PANTHER" id="PTHR46179:SF26">
    <property type="entry name" value="ZINC FINGER PROTEIN 423 HOMOLOG"/>
    <property type="match status" value="1"/>
</dbReference>
<dbReference type="Gene3D" id="3.30.160.60">
    <property type="entry name" value="Classic Zinc Finger"/>
    <property type="match status" value="3"/>
</dbReference>
<dbReference type="RefSeq" id="XP_003672144.1">
    <property type="nucleotide sequence ID" value="XM_003672096.1"/>
</dbReference>
<evidence type="ECO:0000259" key="7">
    <source>
        <dbReference type="PROSITE" id="PS50157"/>
    </source>
</evidence>
<dbReference type="EMBL" id="HE580275">
    <property type="protein sequence ID" value="CCD26901.1"/>
    <property type="molecule type" value="Genomic_DNA"/>
</dbReference>
<dbReference type="HOGENOM" id="CLU_068955_0_0_1"/>
<keyword evidence="1" id="KW-0479">Metal-binding</keyword>
<keyword evidence="3 5" id="KW-0863">Zinc-finger</keyword>
<dbReference type="GO" id="GO:0018890">
    <property type="term" value="P:cyanamide metabolic process"/>
    <property type="evidence" value="ECO:0007669"/>
    <property type="project" value="EnsemblFungi"/>
</dbReference>
<dbReference type="Pfam" id="PF00096">
    <property type="entry name" value="zf-C2H2"/>
    <property type="match status" value="1"/>
</dbReference>
<accession>G0WGJ0</accession>
<gene>
    <name evidence="8" type="primary">NDAI0I03330</name>
    <name evidence="8" type="ordered locus">NDAI_0I03330</name>
</gene>